<keyword evidence="3 5" id="KW-0809">Transit peptide</keyword>
<dbReference type="CDD" id="cd06848">
    <property type="entry name" value="GCS_H"/>
    <property type="match status" value="1"/>
</dbReference>
<evidence type="ECO:0000256" key="3">
    <source>
        <dbReference type="ARBA" id="ARBA00022946"/>
    </source>
</evidence>
<dbReference type="SUPFAM" id="SSF51230">
    <property type="entry name" value="Single hybrid motif"/>
    <property type="match status" value="1"/>
</dbReference>
<name>A0AAD9VPC2_9HYME</name>
<dbReference type="GO" id="GO:0009249">
    <property type="term" value="P:protein lipoylation"/>
    <property type="evidence" value="ECO:0007669"/>
    <property type="project" value="TreeGrafter"/>
</dbReference>
<dbReference type="NCBIfam" id="NF002270">
    <property type="entry name" value="PRK01202.1"/>
    <property type="match status" value="1"/>
</dbReference>
<dbReference type="EMBL" id="JAIFRP010000042">
    <property type="protein sequence ID" value="KAK2581165.1"/>
    <property type="molecule type" value="Genomic_DNA"/>
</dbReference>
<dbReference type="HAMAP" id="MF_00272">
    <property type="entry name" value="GcvH"/>
    <property type="match status" value="1"/>
</dbReference>
<dbReference type="PANTHER" id="PTHR11715:SF3">
    <property type="entry name" value="GLYCINE CLEAVAGE SYSTEM H PROTEIN-RELATED"/>
    <property type="match status" value="1"/>
</dbReference>
<dbReference type="Pfam" id="PF01597">
    <property type="entry name" value="GCV_H"/>
    <property type="match status" value="1"/>
</dbReference>
<dbReference type="GO" id="GO:0019464">
    <property type="term" value="P:glycine decarboxylation via glycine cleavage system"/>
    <property type="evidence" value="ECO:0007669"/>
    <property type="project" value="UniProtKB-UniRule"/>
</dbReference>
<dbReference type="PROSITE" id="PS50968">
    <property type="entry name" value="BIOTINYL_LIPOYL"/>
    <property type="match status" value="1"/>
</dbReference>
<comment type="subcellular location">
    <subcellularLocation>
        <location evidence="5">Mitochondrion</location>
    </subcellularLocation>
</comment>
<dbReference type="InterPro" id="IPR011053">
    <property type="entry name" value="Single_hybrid_motif"/>
</dbReference>
<dbReference type="PANTHER" id="PTHR11715">
    <property type="entry name" value="GLYCINE CLEAVAGE SYSTEM H PROTEIN"/>
    <property type="match status" value="1"/>
</dbReference>
<evidence type="ECO:0000313" key="7">
    <source>
        <dbReference type="EMBL" id="KAK2581165.1"/>
    </source>
</evidence>
<sequence>MARLFTRISKYTFETVTSRKGQLFTNPILTSCLSTSRYISTTQRLRTERWYTDTHEWVKIDGNVGTIGISNHAQDALGDVVYAQLPDVGTVFKKEEECGALESVKAASVLINPISGTVTEKNEALESKPGLINSSCYNEGWLYKVQLSNPEEIKSLMNEKAYEQFLKSGAQENQNNENH</sequence>
<reference evidence="7" key="2">
    <citation type="journal article" date="2023" name="Commun. Biol.">
        <title>Intrasexual cuticular hydrocarbon dimorphism in a wasp sheds light on hydrocarbon biosynthesis genes in Hymenoptera.</title>
        <authorList>
            <person name="Moris V.C."/>
            <person name="Podsiadlowski L."/>
            <person name="Martin S."/>
            <person name="Oeyen J.P."/>
            <person name="Donath A."/>
            <person name="Petersen M."/>
            <person name="Wilbrandt J."/>
            <person name="Misof B."/>
            <person name="Liedtke D."/>
            <person name="Thamm M."/>
            <person name="Scheiner R."/>
            <person name="Schmitt T."/>
            <person name="Niehuis O."/>
        </authorList>
    </citation>
    <scope>NUCLEOTIDE SEQUENCE</scope>
    <source>
        <strain evidence="7">GBR_01_08_01A</strain>
    </source>
</reference>
<dbReference type="InterPro" id="IPR002930">
    <property type="entry name" value="GCV_H"/>
</dbReference>
<evidence type="ECO:0000256" key="5">
    <source>
        <dbReference type="RuleBase" id="RU364055"/>
    </source>
</evidence>
<dbReference type="PROSITE" id="PS00189">
    <property type="entry name" value="LIPOYL"/>
    <property type="match status" value="1"/>
</dbReference>
<protein>
    <recommendedName>
        <fullName evidence="5">Glycine cleavage system H protein</fullName>
    </recommendedName>
</protein>
<evidence type="ECO:0000256" key="4">
    <source>
        <dbReference type="PIRSR" id="PIRSR617453-50"/>
    </source>
</evidence>
<evidence type="ECO:0000313" key="8">
    <source>
        <dbReference type="Proteomes" id="UP001258017"/>
    </source>
</evidence>
<keyword evidence="5" id="KW-0496">Mitochondrion</keyword>
<dbReference type="PROSITE" id="PS51257">
    <property type="entry name" value="PROKAR_LIPOPROTEIN"/>
    <property type="match status" value="1"/>
</dbReference>
<gene>
    <name evidence="7" type="ORF">KPH14_007972</name>
</gene>
<dbReference type="InterPro" id="IPR000089">
    <property type="entry name" value="Biotin_lipoyl"/>
</dbReference>
<comment type="similarity">
    <text evidence="1 5">Belongs to the GcvH family.</text>
</comment>
<comment type="cofactor">
    <cofactor evidence="5">
        <name>(R)-lipoate</name>
        <dbReference type="ChEBI" id="CHEBI:83088"/>
    </cofactor>
    <text evidence="5">Binds 1 lipoyl cofactor covalently.</text>
</comment>
<evidence type="ECO:0000256" key="2">
    <source>
        <dbReference type="ARBA" id="ARBA00022823"/>
    </source>
</evidence>
<dbReference type="GO" id="GO:0005960">
    <property type="term" value="C:glycine cleavage complex"/>
    <property type="evidence" value="ECO:0007669"/>
    <property type="project" value="UniProtKB-UniRule"/>
</dbReference>
<evidence type="ECO:0000259" key="6">
    <source>
        <dbReference type="PROSITE" id="PS50968"/>
    </source>
</evidence>
<dbReference type="NCBIfam" id="TIGR00527">
    <property type="entry name" value="gcvH"/>
    <property type="match status" value="1"/>
</dbReference>
<dbReference type="InterPro" id="IPR033753">
    <property type="entry name" value="GCV_H/Fam206"/>
</dbReference>
<keyword evidence="8" id="KW-1185">Reference proteome</keyword>
<accession>A0AAD9VPC2</accession>
<dbReference type="AlphaFoldDB" id="A0AAD9VPC2"/>
<dbReference type="InterPro" id="IPR003016">
    <property type="entry name" value="2-oxoA_DH_lipoyl-BS"/>
</dbReference>
<dbReference type="GO" id="GO:0005739">
    <property type="term" value="C:mitochondrion"/>
    <property type="evidence" value="ECO:0007669"/>
    <property type="project" value="UniProtKB-SubCell"/>
</dbReference>
<comment type="caution">
    <text evidence="7">The sequence shown here is derived from an EMBL/GenBank/DDBJ whole genome shotgun (WGS) entry which is preliminary data.</text>
</comment>
<keyword evidence="2 4" id="KW-0450">Lipoyl</keyword>
<comment type="function">
    <text evidence="5">The H protein shuttles the methylamine group of glycine from the P protein to the T protein.</text>
</comment>
<feature type="modified residue" description="N6-lipoyllysine" evidence="4">
    <location>
        <position position="105"/>
    </location>
</feature>
<organism evidence="7 8">
    <name type="scientific">Odynerus spinipes</name>
    <dbReference type="NCBI Taxonomy" id="1348599"/>
    <lineage>
        <taxon>Eukaryota</taxon>
        <taxon>Metazoa</taxon>
        <taxon>Ecdysozoa</taxon>
        <taxon>Arthropoda</taxon>
        <taxon>Hexapoda</taxon>
        <taxon>Insecta</taxon>
        <taxon>Pterygota</taxon>
        <taxon>Neoptera</taxon>
        <taxon>Endopterygota</taxon>
        <taxon>Hymenoptera</taxon>
        <taxon>Apocrita</taxon>
        <taxon>Aculeata</taxon>
        <taxon>Vespoidea</taxon>
        <taxon>Vespidae</taxon>
        <taxon>Eumeninae</taxon>
        <taxon>Odynerus</taxon>
    </lineage>
</organism>
<comment type="subunit">
    <text evidence="5">The glycine cleavage system is composed of four proteins: P, T, L and H.</text>
</comment>
<dbReference type="Proteomes" id="UP001258017">
    <property type="component" value="Unassembled WGS sequence"/>
</dbReference>
<feature type="domain" description="Lipoyl-binding" evidence="6">
    <location>
        <begin position="64"/>
        <end position="146"/>
    </location>
</feature>
<dbReference type="InterPro" id="IPR017453">
    <property type="entry name" value="GCV_H_sub"/>
</dbReference>
<dbReference type="Gene3D" id="2.40.50.100">
    <property type="match status" value="1"/>
</dbReference>
<proteinExistence type="inferred from homology"/>
<evidence type="ECO:0000256" key="1">
    <source>
        <dbReference type="ARBA" id="ARBA00009249"/>
    </source>
</evidence>
<reference evidence="7" key="1">
    <citation type="submission" date="2021-08" db="EMBL/GenBank/DDBJ databases">
        <authorList>
            <person name="Misof B."/>
            <person name="Oliver O."/>
            <person name="Podsiadlowski L."/>
            <person name="Donath A."/>
            <person name="Peters R."/>
            <person name="Mayer C."/>
            <person name="Rust J."/>
            <person name="Gunkel S."/>
            <person name="Lesny P."/>
            <person name="Martin S."/>
            <person name="Oeyen J.P."/>
            <person name="Petersen M."/>
            <person name="Panagiotis P."/>
            <person name="Wilbrandt J."/>
            <person name="Tanja T."/>
        </authorList>
    </citation>
    <scope>NUCLEOTIDE SEQUENCE</scope>
    <source>
        <strain evidence="7">GBR_01_08_01A</strain>
        <tissue evidence="7">Thorax + abdomen</tissue>
    </source>
</reference>